<dbReference type="EMBL" id="RQJP01000003">
    <property type="protein sequence ID" value="RRB14226.1"/>
    <property type="molecule type" value="Genomic_DNA"/>
</dbReference>
<sequence length="316" mass="34599">MKLTPIVLGLLAMFSAFGQTSKYAASTELRGNGKLIKQQIRLAPFDRLLTRHFPAQITVEVGDAAPSATITMDENLVSFLRIDQQENALTLSFSDPQAKPFWISKATINVLIKTPRLSQMTHGSNSDVSIRGIVGDGFVLENEANGNVTLQGTTRQLTITSLANGTVHAEALAAKQARVTTQANATIYLNAPTVIEQNTAFAKVVNVQQENPLPKPVPGDEHELDELVTVLFQNNSLRPRGFTLISYAPGQALNETNGFRLGAGETITKRYLVGTKVYLASQDQVNRVMSGERLQSKPFLVISDQDRQRRVNLVNK</sequence>
<dbReference type="Pfam" id="PF10988">
    <property type="entry name" value="DUF2807"/>
    <property type="match status" value="1"/>
</dbReference>
<name>A0A3P1CMC6_9BACT</name>
<evidence type="ECO:0000259" key="2">
    <source>
        <dbReference type="Pfam" id="PF10988"/>
    </source>
</evidence>
<proteinExistence type="predicted"/>
<protein>
    <recommendedName>
        <fullName evidence="2">Putative auto-transporter adhesin head GIN domain-containing protein</fullName>
    </recommendedName>
</protein>
<dbReference type="InterPro" id="IPR021255">
    <property type="entry name" value="DUF2807"/>
</dbReference>
<evidence type="ECO:0000313" key="4">
    <source>
        <dbReference type="Proteomes" id="UP000274271"/>
    </source>
</evidence>
<dbReference type="Gene3D" id="2.160.20.120">
    <property type="match status" value="1"/>
</dbReference>
<gene>
    <name evidence="3" type="ORF">EHT87_18515</name>
</gene>
<accession>A0A3P1CMC6</accession>
<dbReference type="RefSeq" id="WP_124908119.1">
    <property type="nucleotide sequence ID" value="NZ_RQJP01000003.1"/>
</dbReference>
<reference evidence="3 4" key="1">
    <citation type="submission" date="2018-11" db="EMBL/GenBank/DDBJ databases">
        <authorList>
            <person name="Zhou Z."/>
            <person name="Wang G."/>
        </authorList>
    </citation>
    <scope>NUCLEOTIDE SEQUENCE [LARGE SCALE GENOMIC DNA]</scope>
    <source>
        <strain evidence="3 4">KCTC42998</strain>
    </source>
</reference>
<dbReference type="AlphaFoldDB" id="A0A3P1CMC6"/>
<evidence type="ECO:0000256" key="1">
    <source>
        <dbReference type="SAM" id="SignalP"/>
    </source>
</evidence>
<keyword evidence="4" id="KW-1185">Reference proteome</keyword>
<feature type="domain" description="Putative auto-transporter adhesin head GIN" evidence="2">
    <location>
        <begin position="55"/>
        <end position="192"/>
    </location>
</feature>
<feature type="chain" id="PRO_5018051149" description="Putative auto-transporter adhesin head GIN domain-containing protein" evidence="1">
    <location>
        <begin position="19"/>
        <end position="316"/>
    </location>
</feature>
<dbReference type="Proteomes" id="UP000274271">
    <property type="component" value="Unassembled WGS sequence"/>
</dbReference>
<dbReference type="OrthoDB" id="954442at2"/>
<evidence type="ECO:0000313" key="3">
    <source>
        <dbReference type="EMBL" id="RRB14226.1"/>
    </source>
</evidence>
<feature type="signal peptide" evidence="1">
    <location>
        <begin position="1"/>
        <end position="18"/>
    </location>
</feature>
<comment type="caution">
    <text evidence="3">The sequence shown here is derived from an EMBL/GenBank/DDBJ whole genome shotgun (WGS) entry which is preliminary data.</text>
</comment>
<organism evidence="3 4">
    <name type="scientific">Larkinella knui</name>
    <dbReference type="NCBI Taxonomy" id="2025310"/>
    <lineage>
        <taxon>Bacteria</taxon>
        <taxon>Pseudomonadati</taxon>
        <taxon>Bacteroidota</taxon>
        <taxon>Cytophagia</taxon>
        <taxon>Cytophagales</taxon>
        <taxon>Spirosomataceae</taxon>
        <taxon>Larkinella</taxon>
    </lineage>
</organism>
<keyword evidence="1" id="KW-0732">Signal</keyword>